<evidence type="ECO:0000313" key="1">
    <source>
        <dbReference type="EMBL" id="MET6989580.1"/>
    </source>
</evidence>
<dbReference type="PROSITE" id="PS51257">
    <property type="entry name" value="PROKAR_LIPOPROTEIN"/>
    <property type="match status" value="1"/>
</dbReference>
<protein>
    <submittedName>
        <fullName evidence="1">Uncharacterized protein</fullName>
    </submittedName>
</protein>
<keyword evidence="2" id="KW-1185">Reference proteome</keyword>
<accession>A0ABV2SSQ3</accession>
<name>A0ABV2SSQ3_9FLAO</name>
<organism evidence="1 2">
    <name type="scientific">Sediminicola arcticus</name>
    <dbReference type="NCBI Taxonomy" id="1574308"/>
    <lineage>
        <taxon>Bacteria</taxon>
        <taxon>Pseudomonadati</taxon>
        <taxon>Bacteroidota</taxon>
        <taxon>Flavobacteriia</taxon>
        <taxon>Flavobacteriales</taxon>
        <taxon>Flavobacteriaceae</taxon>
        <taxon>Sediminicola</taxon>
    </lineage>
</organism>
<dbReference type="EMBL" id="JBEXAE010000001">
    <property type="protein sequence ID" value="MET6989580.1"/>
    <property type="molecule type" value="Genomic_DNA"/>
</dbReference>
<gene>
    <name evidence="1" type="ORF">ABXZ36_02845</name>
</gene>
<dbReference type="RefSeq" id="WP_354613952.1">
    <property type="nucleotide sequence ID" value="NZ_JBEXAE010000001.1"/>
</dbReference>
<sequence length="171" mass="18974">MKSIITIILICIIICTGLISCASQRTLQSAAPFEIGTVTVQEWLGGKEKSGTGYLVTIPVAVITKEVRFQELFYRGQIAQVTTEMREEGFIVQANFINTPTKPDLVMHADPKKEVGNQPSSIKGRSIKDFPFDLEPKAAILSYIVKNRVKYVKITGVKEKAPLIYSTKPKN</sequence>
<proteinExistence type="predicted"/>
<reference evidence="1 2" key="1">
    <citation type="submission" date="2024-07" db="EMBL/GenBank/DDBJ databases">
        <title>The genome sequence of type strain Sediminicola arcticus GDMCC 1.2805.</title>
        <authorList>
            <person name="Liu Y."/>
        </authorList>
    </citation>
    <scope>NUCLEOTIDE SEQUENCE [LARGE SCALE GENOMIC DNA]</scope>
    <source>
        <strain evidence="1 2">GDMCC 1.2805</strain>
    </source>
</reference>
<evidence type="ECO:0000313" key="2">
    <source>
        <dbReference type="Proteomes" id="UP001549799"/>
    </source>
</evidence>
<comment type="caution">
    <text evidence="1">The sequence shown here is derived from an EMBL/GenBank/DDBJ whole genome shotgun (WGS) entry which is preliminary data.</text>
</comment>
<dbReference type="Proteomes" id="UP001549799">
    <property type="component" value="Unassembled WGS sequence"/>
</dbReference>